<protein>
    <submittedName>
        <fullName evidence="1">Uncharacterized protein</fullName>
    </submittedName>
</protein>
<comment type="caution">
    <text evidence="1">The sequence shown here is derived from an EMBL/GenBank/DDBJ whole genome shotgun (WGS) entry which is preliminary data.</text>
</comment>
<reference evidence="1" key="1">
    <citation type="submission" date="2019-10" db="EMBL/GenBank/DDBJ databases">
        <authorList>
            <person name="Soares A.E.R."/>
            <person name="Aleixo A."/>
            <person name="Schneider P."/>
            <person name="Miyaki C.Y."/>
            <person name="Schneider M.P."/>
            <person name="Mello C."/>
            <person name="Vasconcelos A.T.R."/>
        </authorList>
    </citation>
    <scope>NUCLEOTIDE SEQUENCE</scope>
    <source>
        <tissue evidence="1">Muscle</tissue>
    </source>
</reference>
<keyword evidence="2" id="KW-1185">Reference proteome</keyword>
<evidence type="ECO:0000313" key="2">
    <source>
        <dbReference type="Proteomes" id="UP001145742"/>
    </source>
</evidence>
<organism evidence="1 2">
    <name type="scientific">Willisornis vidua</name>
    <name type="common">Xingu scale-backed antbird</name>
    <dbReference type="NCBI Taxonomy" id="1566151"/>
    <lineage>
        <taxon>Eukaryota</taxon>
        <taxon>Metazoa</taxon>
        <taxon>Chordata</taxon>
        <taxon>Craniata</taxon>
        <taxon>Vertebrata</taxon>
        <taxon>Euteleostomi</taxon>
        <taxon>Archelosauria</taxon>
        <taxon>Archosauria</taxon>
        <taxon>Dinosauria</taxon>
        <taxon>Saurischia</taxon>
        <taxon>Theropoda</taxon>
        <taxon>Coelurosauria</taxon>
        <taxon>Aves</taxon>
        <taxon>Neognathae</taxon>
        <taxon>Neoaves</taxon>
        <taxon>Telluraves</taxon>
        <taxon>Australaves</taxon>
        <taxon>Passeriformes</taxon>
        <taxon>Thamnophilidae</taxon>
        <taxon>Willisornis</taxon>
    </lineage>
</organism>
<gene>
    <name evidence="1" type="ORF">WISP_85052</name>
</gene>
<proteinExistence type="predicted"/>
<dbReference type="Proteomes" id="UP001145742">
    <property type="component" value="Unassembled WGS sequence"/>
</dbReference>
<dbReference type="EMBL" id="WHWB01034072">
    <property type="protein sequence ID" value="KAJ7414310.1"/>
    <property type="molecule type" value="Genomic_DNA"/>
</dbReference>
<sequence>MAGPPGCQGAADSYSLAINQDPQVPFHGTAFQPPVLQSVRTSRLAPSQVQNLALPLVELHMVGDCPALQFVKVSLQDLPAFEGVNSSSQFCVFCKLTQYPFQSCVEVVYEDVEEHRAQDGALKNSTSDKSPV</sequence>
<evidence type="ECO:0000313" key="1">
    <source>
        <dbReference type="EMBL" id="KAJ7414310.1"/>
    </source>
</evidence>
<name>A0ABQ9D3G4_9PASS</name>
<accession>A0ABQ9D3G4</accession>